<organism evidence="1 2">
    <name type="scientific">Cronobacter dublinensis</name>
    <dbReference type="NCBI Taxonomy" id="413497"/>
    <lineage>
        <taxon>Bacteria</taxon>
        <taxon>Pseudomonadati</taxon>
        <taxon>Pseudomonadota</taxon>
        <taxon>Gammaproteobacteria</taxon>
        <taxon>Enterobacterales</taxon>
        <taxon>Enterobacteriaceae</taxon>
        <taxon>Cronobacter</taxon>
    </lineage>
</organism>
<name>A0A9Q4T539_9ENTR</name>
<accession>A0A9Q4T539</accession>
<proteinExistence type="predicted"/>
<dbReference type="AlphaFoldDB" id="A0A9Q4T539"/>
<sequence>MLNEVDFMTGRQAIELYLKKHSTFTNEQVAAAFNVSWGAVAYASRRMAYDGELVVMERRHKWAVYRRPQQGDDEQINTVFDECRASYAMRRVLCVYGAMPPAKVFSGAEGRA</sequence>
<dbReference type="Proteomes" id="UP000778262">
    <property type="component" value="Unassembled WGS sequence"/>
</dbReference>
<evidence type="ECO:0000313" key="1">
    <source>
        <dbReference type="EMBL" id="NCH88185.1"/>
    </source>
</evidence>
<dbReference type="RefSeq" id="WP_097566028.1">
    <property type="nucleotide sequence ID" value="NZ_NRNQ01000013.1"/>
</dbReference>
<gene>
    <name evidence="1" type="ORF">EHJ13_12165</name>
</gene>
<comment type="caution">
    <text evidence="1">The sequence shown here is derived from an EMBL/GenBank/DDBJ whole genome shotgun (WGS) entry which is preliminary data.</text>
</comment>
<evidence type="ECO:0000313" key="2">
    <source>
        <dbReference type="Proteomes" id="UP000778262"/>
    </source>
</evidence>
<reference evidence="1" key="1">
    <citation type="submission" date="2018-11" db="EMBL/GenBank/DDBJ databases">
        <title>Genomics analysis of Putative Virulence Factors on Adhesion and Cytotoxicity for Cronobacter spp.</title>
        <authorList>
            <person name="Cui J."/>
        </authorList>
    </citation>
    <scope>NUCLEOTIDE SEQUENCE</scope>
    <source>
        <strain evidence="1">SD69</strain>
    </source>
</reference>
<protein>
    <submittedName>
        <fullName evidence="1">Uncharacterized protein</fullName>
    </submittedName>
</protein>
<dbReference type="EMBL" id="RPBY01000004">
    <property type="protein sequence ID" value="NCH88185.1"/>
    <property type="molecule type" value="Genomic_DNA"/>
</dbReference>